<protein>
    <submittedName>
        <fullName evidence="4">AmmeMemoRadiSam system protein B</fullName>
    </submittedName>
</protein>
<dbReference type="CDD" id="cd07381">
    <property type="entry name" value="MPP_CapA"/>
    <property type="match status" value="1"/>
</dbReference>
<dbReference type="Gene3D" id="3.60.21.10">
    <property type="match status" value="1"/>
</dbReference>
<evidence type="ECO:0000256" key="1">
    <source>
        <dbReference type="ARBA" id="ARBA00005662"/>
    </source>
</evidence>
<dbReference type="InterPro" id="IPR002737">
    <property type="entry name" value="MEMO1_fam"/>
</dbReference>
<dbReference type="Pfam" id="PF09587">
    <property type="entry name" value="PGA_cap"/>
    <property type="match status" value="1"/>
</dbReference>
<evidence type="ECO:0000313" key="4">
    <source>
        <dbReference type="EMBL" id="PIY93782.1"/>
    </source>
</evidence>
<dbReference type="PANTHER" id="PTHR33393:SF11">
    <property type="entry name" value="POLYGLUTAMINE SYNTHESIS ACCESSORY PROTEIN RV0574C-RELATED"/>
    <property type="match status" value="1"/>
</dbReference>
<dbReference type="InterPro" id="IPR029052">
    <property type="entry name" value="Metallo-depent_PP-like"/>
</dbReference>
<keyword evidence="2" id="KW-0472">Membrane</keyword>
<evidence type="ECO:0000256" key="2">
    <source>
        <dbReference type="SAM" id="Phobius"/>
    </source>
</evidence>
<dbReference type="Gene3D" id="3.40.830.10">
    <property type="entry name" value="LigB-like"/>
    <property type="match status" value="1"/>
</dbReference>
<gene>
    <name evidence="4" type="primary">amrB</name>
    <name evidence="4" type="ORF">COY67_03545</name>
</gene>
<dbReference type="SUPFAM" id="SSF56300">
    <property type="entry name" value="Metallo-dependent phosphatases"/>
    <property type="match status" value="1"/>
</dbReference>
<dbReference type="InterPro" id="IPR019079">
    <property type="entry name" value="Capsule_synth_CapA"/>
</dbReference>
<accession>A0A2M7RBA1</accession>
<dbReference type="CDD" id="cd07361">
    <property type="entry name" value="MEMO_like"/>
    <property type="match status" value="1"/>
</dbReference>
<organism evidence="4 5">
    <name type="scientific">Candidatus Komeilibacteria bacterium CG_4_10_14_0_8_um_filter_37_78</name>
    <dbReference type="NCBI Taxonomy" id="1974471"/>
    <lineage>
        <taxon>Bacteria</taxon>
        <taxon>Candidatus Komeiliibacteriota</taxon>
    </lineage>
</organism>
<feature type="domain" description="Capsule synthesis protein CapA" evidence="3">
    <location>
        <begin position="321"/>
        <end position="551"/>
    </location>
</feature>
<evidence type="ECO:0000259" key="3">
    <source>
        <dbReference type="SMART" id="SM00854"/>
    </source>
</evidence>
<keyword evidence="2" id="KW-0812">Transmembrane</keyword>
<feature type="transmembrane region" description="Helical" evidence="2">
    <location>
        <begin position="16"/>
        <end position="38"/>
    </location>
</feature>
<dbReference type="SMART" id="SM00854">
    <property type="entry name" value="PGA_cap"/>
    <property type="match status" value="1"/>
</dbReference>
<sequence>MGWSNALLDMRISKNLILLFVVLILLVIQVGLIFSYYYQEEREEIVNTVDSQKAYDDYQVLQSYFMNPDFYDSAYQEAAPEIVDPFSDIYGGIIPHHLIVKDYLASYFNGLKDRYQTVVLIGPNHFDSGSSNILLSQAVWQTPYGKIFPNDRVIEKLAEDFPIDEDAFFAEHSITGLVPFIKKSLPSAEIVPIILKVNTPNSELEELLTILGNSIDPANTLVLASIDFSHYQTALSADFHDAKSINTIRTFNYEAIPRLEIDSPPSLFVLLKYLDFIDARTSQLVYSTNSSILMGDPDEPGTSHQFFYFNKGEVVENKLLSFLFFGDIMLDRHVKTLLDQNGLPYLMDTIAGEENRFFSGMDLVSANLEGAITKNGDHYPPVAANDFAFSLERVKDLLDYNFNFFTIANNHLSDQGFQGVEETRENLDQLDIDYVGCVDAQVSDCSTTVVEIDGYQIGVVGLSMVYHDFEIAEIAQQVIKLKEGTDFIIANVHWGVEYTHYFNDHQQDIAHQLIDSGVDMIIGHHPHVVQGMEVYNSKPIFYSLGNFIFDQYFSKETQEGLGVGITINDSGADLYLFPYQSVNKYLELLSGKEKDIFYTNFMEWSEGSIDMQNGKISI</sequence>
<dbReference type="InterPro" id="IPR052169">
    <property type="entry name" value="CW_Biosynth-Accessory"/>
</dbReference>
<dbReference type="Proteomes" id="UP000228689">
    <property type="component" value="Unassembled WGS sequence"/>
</dbReference>
<dbReference type="AlphaFoldDB" id="A0A2M7RBA1"/>
<dbReference type="PANTHER" id="PTHR33393">
    <property type="entry name" value="POLYGLUTAMINE SYNTHESIS ACCESSORY PROTEIN RV0574C-RELATED"/>
    <property type="match status" value="1"/>
</dbReference>
<dbReference type="NCBIfam" id="TIGR04336">
    <property type="entry name" value="AmmeMemoSam_B"/>
    <property type="match status" value="1"/>
</dbReference>
<comment type="caution">
    <text evidence="4">The sequence shown here is derived from an EMBL/GenBank/DDBJ whole genome shotgun (WGS) entry which is preliminary data.</text>
</comment>
<name>A0A2M7RBA1_9BACT</name>
<reference evidence="5" key="1">
    <citation type="submission" date="2017-09" db="EMBL/GenBank/DDBJ databases">
        <title>Depth-based differentiation of microbial function through sediment-hosted aquifers and enrichment of novel symbionts in the deep terrestrial subsurface.</title>
        <authorList>
            <person name="Probst A.J."/>
            <person name="Ladd B."/>
            <person name="Jarett J.K."/>
            <person name="Geller-Mcgrath D.E."/>
            <person name="Sieber C.M.K."/>
            <person name="Emerson J.B."/>
            <person name="Anantharaman K."/>
            <person name="Thomas B.C."/>
            <person name="Malmstrom R."/>
            <person name="Stieglmeier M."/>
            <person name="Klingl A."/>
            <person name="Woyke T."/>
            <person name="Ryan C.M."/>
            <person name="Banfield J.F."/>
        </authorList>
    </citation>
    <scope>NUCLEOTIDE SEQUENCE [LARGE SCALE GENOMIC DNA]</scope>
</reference>
<dbReference type="EMBL" id="PFMC01000083">
    <property type="protein sequence ID" value="PIY93782.1"/>
    <property type="molecule type" value="Genomic_DNA"/>
</dbReference>
<keyword evidence="2" id="KW-1133">Transmembrane helix</keyword>
<proteinExistence type="inferred from homology"/>
<dbReference type="Pfam" id="PF01875">
    <property type="entry name" value="Memo"/>
    <property type="match status" value="1"/>
</dbReference>
<evidence type="ECO:0000313" key="5">
    <source>
        <dbReference type="Proteomes" id="UP000228689"/>
    </source>
</evidence>
<comment type="similarity">
    <text evidence="1">Belongs to the CapA family.</text>
</comment>